<dbReference type="PANTHER" id="PTHR34265:SF1">
    <property type="entry name" value="TYPE III PANTOTHENATE KINASE"/>
    <property type="match status" value="1"/>
</dbReference>
<comment type="cofactor">
    <cofactor evidence="2">
        <name>K(+)</name>
        <dbReference type="ChEBI" id="CHEBI:29103"/>
    </cofactor>
</comment>
<feature type="active site" description="Proton acceptor" evidence="16">
    <location>
        <position position="97"/>
    </location>
</feature>
<keyword evidence="7 16" id="KW-0963">Cytoplasm</keyword>
<comment type="catalytic activity">
    <reaction evidence="1 16">
        <text>(R)-pantothenate + ATP = (R)-4'-phosphopantothenate + ADP + H(+)</text>
        <dbReference type="Rhea" id="RHEA:16373"/>
        <dbReference type="ChEBI" id="CHEBI:10986"/>
        <dbReference type="ChEBI" id="CHEBI:15378"/>
        <dbReference type="ChEBI" id="CHEBI:29032"/>
        <dbReference type="ChEBI" id="CHEBI:30616"/>
        <dbReference type="ChEBI" id="CHEBI:456216"/>
        <dbReference type="EC" id="2.7.1.33"/>
    </reaction>
</comment>
<name>A0A5S9Q3U1_9GAMM</name>
<evidence type="ECO:0000256" key="12">
    <source>
        <dbReference type="ARBA" id="ARBA00022958"/>
    </source>
</evidence>
<dbReference type="EC" id="2.7.1.33" evidence="6 16"/>
<dbReference type="HAMAP" id="MF_01274">
    <property type="entry name" value="Pantothen_kinase_3"/>
    <property type="match status" value="1"/>
</dbReference>
<evidence type="ECO:0000256" key="10">
    <source>
        <dbReference type="ARBA" id="ARBA00022777"/>
    </source>
</evidence>
<gene>
    <name evidence="16 17" type="primary">coaX</name>
    <name evidence="17" type="ORF">IHBHHGIJ_03391</name>
    <name evidence="18" type="ORF">KFEGEMFD_03604</name>
</gene>
<dbReference type="EMBL" id="CACSIM010000006">
    <property type="protein sequence ID" value="CAA0119161.1"/>
    <property type="molecule type" value="Genomic_DNA"/>
</dbReference>
<dbReference type="Pfam" id="PF03309">
    <property type="entry name" value="Pan_kinase"/>
    <property type="match status" value="1"/>
</dbReference>
<evidence type="ECO:0000256" key="16">
    <source>
        <dbReference type="HAMAP-Rule" id="MF_01274"/>
    </source>
</evidence>
<feature type="binding site" evidence="16">
    <location>
        <position position="88"/>
    </location>
    <ligand>
        <name>substrate</name>
    </ligand>
</feature>
<evidence type="ECO:0000256" key="13">
    <source>
        <dbReference type="ARBA" id="ARBA00022993"/>
    </source>
</evidence>
<evidence type="ECO:0000256" key="7">
    <source>
        <dbReference type="ARBA" id="ARBA00022490"/>
    </source>
</evidence>
<evidence type="ECO:0000313" key="19">
    <source>
        <dbReference type="Proteomes" id="UP000435877"/>
    </source>
</evidence>
<reference evidence="19 20" key="1">
    <citation type="submission" date="2019-11" db="EMBL/GenBank/DDBJ databases">
        <authorList>
            <person name="Holert J."/>
        </authorList>
    </citation>
    <scope>NUCLEOTIDE SEQUENCE [LARGE SCALE GENOMIC DNA]</scope>
    <source>
        <strain evidence="18">BC3_2A</strain>
        <strain evidence="17">SB11_1A</strain>
    </source>
</reference>
<feature type="binding site" evidence="16">
    <location>
        <position position="172"/>
    </location>
    <ligand>
        <name>substrate</name>
    </ligand>
</feature>
<feature type="binding site" evidence="16">
    <location>
        <begin position="95"/>
        <end position="98"/>
    </location>
    <ligand>
        <name>substrate</name>
    </ligand>
</feature>
<dbReference type="OrthoDB" id="9781305at2"/>
<keyword evidence="11 16" id="KW-0067">ATP-binding</keyword>
<dbReference type="Gene3D" id="3.30.420.40">
    <property type="match status" value="2"/>
</dbReference>
<keyword evidence="12 16" id="KW-0630">Potassium</keyword>
<feature type="binding site" evidence="16">
    <location>
        <position position="120"/>
    </location>
    <ligand>
        <name>ATP</name>
        <dbReference type="ChEBI" id="CHEBI:30616"/>
    </ligand>
</feature>
<dbReference type="RefSeq" id="WP_159270139.1">
    <property type="nucleotide sequence ID" value="NZ_CACSIK010000003.1"/>
</dbReference>
<dbReference type="InterPro" id="IPR004619">
    <property type="entry name" value="Type_III_PanK"/>
</dbReference>
<dbReference type="NCBIfam" id="TIGR00671">
    <property type="entry name" value="baf"/>
    <property type="match status" value="1"/>
</dbReference>
<evidence type="ECO:0000256" key="4">
    <source>
        <dbReference type="ARBA" id="ARBA00005225"/>
    </source>
</evidence>
<dbReference type="UniPathway" id="UPA00241">
    <property type="reaction ID" value="UER00352"/>
</dbReference>
<evidence type="ECO:0000256" key="2">
    <source>
        <dbReference type="ARBA" id="ARBA00001958"/>
    </source>
</evidence>
<comment type="function">
    <text evidence="16">Catalyzes the phosphorylation of pantothenate (Pan), the first step in CoA biosynthesis.</text>
</comment>
<evidence type="ECO:0000256" key="6">
    <source>
        <dbReference type="ARBA" id="ARBA00012102"/>
    </source>
</evidence>
<organism evidence="17 19">
    <name type="scientific">Zhongshania aliphaticivorans</name>
    <dbReference type="NCBI Taxonomy" id="1470434"/>
    <lineage>
        <taxon>Bacteria</taxon>
        <taxon>Pseudomonadati</taxon>
        <taxon>Pseudomonadota</taxon>
        <taxon>Gammaproteobacteria</taxon>
        <taxon>Cellvibrionales</taxon>
        <taxon>Spongiibacteraceae</taxon>
        <taxon>Zhongshania</taxon>
    </lineage>
</organism>
<evidence type="ECO:0000313" key="20">
    <source>
        <dbReference type="Proteomes" id="UP000439591"/>
    </source>
</evidence>
<feature type="binding site" evidence="16">
    <location>
        <begin position="7"/>
        <end position="14"/>
    </location>
    <ligand>
        <name>ATP</name>
        <dbReference type="ChEBI" id="CHEBI:30616"/>
    </ligand>
</feature>
<protein>
    <recommendedName>
        <fullName evidence="15 16">Type III pantothenate kinase</fullName>
        <ecNumber evidence="6 16">2.7.1.33</ecNumber>
    </recommendedName>
    <alternativeName>
        <fullName evidence="16">PanK-III</fullName>
    </alternativeName>
    <alternativeName>
        <fullName evidence="16">Pantothenic acid kinase</fullName>
    </alternativeName>
</protein>
<evidence type="ECO:0000256" key="3">
    <source>
        <dbReference type="ARBA" id="ARBA00004496"/>
    </source>
</evidence>
<dbReference type="Proteomes" id="UP000439591">
    <property type="component" value="Unassembled WGS sequence"/>
</dbReference>
<dbReference type="InterPro" id="IPR043129">
    <property type="entry name" value="ATPase_NBD"/>
</dbReference>
<keyword evidence="8 16" id="KW-0808">Transferase</keyword>
<evidence type="ECO:0000256" key="14">
    <source>
        <dbReference type="ARBA" id="ARBA00038036"/>
    </source>
</evidence>
<evidence type="ECO:0000256" key="1">
    <source>
        <dbReference type="ARBA" id="ARBA00001206"/>
    </source>
</evidence>
<dbReference type="AlphaFoldDB" id="A0A5S9Q3U1"/>
<dbReference type="CDD" id="cd24015">
    <property type="entry name" value="ASKHA_NBD_PanK-III"/>
    <property type="match status" value="1"/>
</dbReference>
<evidence type="ECO:0000256" key="8">
    <source>
        <dbReference type="ARBA" id="ARBA00022679"/>
    </source>
</evidence>
<comment type="subunit">
    <text evidence="5 16">Homodimer.</text>
</comment>
<evidence type="ECO:0000256" key="15">
    <source>
        <dbReference type="ARBA" id="ARBA00040883"/>
    </source>
</evidence>
<dbReference type="GO" id="GO:0046872">
    <property type="term" value="F:metal ion binding"/>
    <property type="evidence" value="ECO:0007669"/>
    <property type="project" value="UniProtKB-KW"/>
</dbReference>
<accession>A0A5S9Q3U1</accession>
<evidence type="ECO:0000256" key="11">
    <source>
        <dbReference type="ARBA" id="ARBA00022840"/>
    </source>
</evidence>
<proteinExistence type="inferred from homology"/>
<comment type="subcellular location">
    <subcellularLocation>
        <location evidence="3 16">Cytoplasm</location>
    </subcellularLocation>
</comment>
<comment type="similarity">
    <text evidence="14 16">Belongs to the type III pantothenate kinase family.</text>
</comment>
<dbReference type="GO" id="GO:0005737">
    <property type="term" value="C:cytoplasm"/>
    <property type="evidence" value="ECO:0007669"/>
    <property type="project" value="UniProtKB-SubCell"/>
</dbReference>
<dbReference type="EMBL" id="CACSIK010000003">
    <property type="protein sequence ID" value="CAA0112251.1"/>
    <property type="molecule type" value="Genomic_DNA"/>
</dbReference>
<sequence length="244" mass="25433">MRVVELDVGNTAIKWRCIQNGQHVAKGRVEGAVDGLKALPFAGVSAVRIASVVGGSREKEVTALLDHLGLDYEMATSQAECVGVKNAYADVGKLGVDRWLAMLAAYTKSQSACIVIDAGTALTIDIVDKDGCHRGGYILAGASLVLKVLSEATGKVRFGSESAKALLPGLSTDECVHNGKWIGLVGAVRAAINEAESIIGCHYQVFITGGDGMVLNELAGGAANSWCYCEDLVLDGLEPALSKA</sequence>
<dbReference type="GO" id="GO:0005524">
    <property type="term" value="F:ATP binding"/>
    <property type="evidence" value="ECO:0007669"/>
    <property type="project" value="UniProtKB-UniRule"/>
</dbReference>
<keyword evidence="10 16" id="KW-0418">Kinase</keyword>
<evidence type="ECO:0000256" key="5">
    <source>
        <dbReference type="ARBA" id="ARBA00011738"/>
    </source>
</evidence>
<dbReference type="GO" id="GO:0004594">
    <property type="term" value="F:pantothenate kinase activity"/>
    <property type="evidence" value="ECO:0007669"/>
    <property type="project" value="UniProtKB-UniRule"/>
</dbReference>
<comment type="pathway">
    <text evidence="4 16">Cofactor biosynthesis; coenzyme A biosynthesis; CoA from (R)-pantothenate: step 1/5.</text>
</comment>
<keyword evidence="13 16" id="KW-0173">Coenzyme A biosynthesis</keyword>
<keyword evidence="19" id="KW-1185">Reference proteome</keyword>
<evidence type="ECO:0000313" key="18">
    <source>
        <dbReference type="EMBL" id="CAA0119161.1"/>
    </source>
</evidence>
<dbReference type="SUPFAM" id="SSF53067">
    <property type="entry name" value="Actin-like ATPase domain"/>
    <property type="match status" value="2"/>
</dbReference>
<dbReference type="PANTHER" id="PTHR34265">
    <property type="entry name" value="TYPE III PANTOTHENATE KINASE"/>
    <property type="match status" value="1"/>
</dbReference>
<evidence type="ECO:0000256" key="9">
    <source>
        <dbReference type="ARBA" id="ARBA00022741"/>
    </source>
</evidence>
<feature type="binding site" evidence="16">
    <location>
        <position position="117"/>
    </location>
    <ligand>
        <name>K(+)</name>
        <dbReference type="ChEBI" id="CHEBI:29103"/>
    </ligand>
</feature>
<dbReference type="GO" id="GO:0015937">
    <property type="term" value="P:coenzyme A biosynthetic process"/>
    <property type="evidence" value="ECO:0007669"/>
    <property type="project" value="UniProtKB-UniRule"/>
</dbReference>
<keyword evidence="16" id="KW-0479">Metal-binding</keyword>
<evidence type="ECO:0000313" key="17">
    <source>
        <dbReference type="EMBL" id="CAA0112251.1"/>
    </source>
</evidence>
<dbReference type="Proteomes" id="UP000435877">
    <property type="component" value="Unassembled WGS sequence"/>
</dbReference>
<keyword evidence="9 16" id="KW-0547">Nucleotide-binding</keyword>
<comment type="cofactor">
    <cofactor evidence="16">
        <name>NH4(+)</name>
        <dbReference type="ChEBI" id="CHEBI:28938"/>
    </cofactor>
    <cofactor evidence="16">
        <name>K(+)</name>
        <dbReference type="ChEBI" id="CHEBI:29103"/>
    </cofactor>
    <text evidence="16">A monovalent cation. Ammonium or potassium.</text>
</comment>